<name>A0A176RXC8_9GAMM</name>
<feature type="non-terminal residue" evidence="2">
    <location>
        <position position="53"/>
    </location>
</feature>
<gene>
    <name evidence="2" type="ORF">THIOM_003896</name>
</gene>
<keyword evidence="1" id="KW-1133">Transmembrane helix</keyword>
<organism evidence="2 3">
    <name type="scientific">Candidatus Thiomargarita nelsonii</name>
    <dbReference type="NCBI Taxonomy" id="1003181"/>
    <lineage>
        <taxon>Bacteria</taxon>
        <taxon>Pseudomonadati</taxon>
        <taxon>Pseudomonadota</taxon>
        <taxon>Gammaproteobacteria</taxon>
        <taxon>Thiotrichales</taxon>
        <taxon>Thiotrichaceae</taxon>
        <taxon>Thiomargarita</taxon>
    </lineage>
</organism>
<sequence>MKKPWYREPFVWLLILFPASAVIGGMFTIYIAVTSDDGLVVDDYYKQGLEINR</sequence>
<proteinExistence type="predicted"/>
<dbReference type="EMBL" id="LUTY01002400">
    <property type="protein sequence ID" value="OAD20405.1"/>
    <property type="molecule type" value="Genomic_DNA"/>
</dbReference>
<reference evidence="2 3" key="1">
    <citation type="submission" date="2016-05" db="EMBL/GenBank/DDBJ databases">
        <title>Single-cell genome of chain-forming Candidatus Thiomargarita nelsonii and comparison to other large sulfur-oxidizing bacteria.</title>
        <authorList>
            <person name="Winkel M."/>
            <person name="Salman V."/>
            <person name="Woyke T."/>
            <person name="Schulz-Vogt H."/>
            <person name="Richter M."/>
            <person name="Flood B."/>
            <person name="Bailey J."/>
            <person name="Amann R."/>
            <person name="Mussmann M."/>
        </authorList>
    </citation>
    <scope>NUCLEOTIDE SEQUENCE [LARGE SCALE GENOMIC DNA]</scope>
    <source>
        <strain evidence="2 3">THI036</strain>
    </source>
</reference>
<evidence type="ECO:0000313" key="3">
    <source>
        <dbReference type="Proteomes" id="UP000076962"/>
    </source>
</evidence>
<dbReference type="AlphaFoldDB" id="A0A176RXC8"/>
<evidence type="ECO:0000313" key="2">
    <source>
        <dbReference type="EMBL" id="OAD20405.1"/>
    </source>
</evidence>
<dbReference type="Pfam" id="PF05751">
    <property type="entry name" value="FixH"/>
    <property type="match status" value="1"/>
</dbReference>
<keyword evidence="3" id="KW-1185">Reference proteome</keyword>
<feature type="transmembrane region" description="Helical" evidence="1">
    <location>
        <begin position="12"/>
        <end position="33"/>
    </location>
</feature>
<protein>
    <submittedName>
        <fullName evidence="2">FixH</fullName>
    </submittedName>
</protein>
<comment type="caution">
    <text evidence="2">The sequence shown here is derived from an EMBL/GenBank/DDBJ whole genome shotgun (WGS) entry which is preliminary data.</text>
</comment>
<dbReference type="Proteomes" id="UP000076962">
    <property type="component" value="Unassembled WGS sequence"/>
</dbReference>
<dbReference type="InterPro" id="IPR008620">
    <property type="entry name" value="FixH"/>
</dbReference>
<accession>A0A176RXC8</accession>
<keyword evidence="1" id="KW-0812">Transmembrane</keyword>
<keyword evidence="1" id="KW-0472">Membrane</keyword>
<evidence type="ECO:0000256" key="1">
    <source>
        <dbReference type="SAM" id="Phobius"/>
    </source>
</evidence>